<feature type="domain" description="Acyl-CoA dehydrogenase/oxidase N-terminal" evidence="8">
    <location>
        <begin position="9"/>
        <end position="118"/>
    </location>
</feature>
<feature type="domain" description="Acyl-CoA oxidase/dehydrogenase middle" evidence="7">
    <location>
        <begin position="122"/>
        <end position="218"/>
    </location>
</feature>
<dbReference type="InterPro" id="IPR006091">
    <property type="entry name" value="Acyl-CoA_Oxase/DH_mid-dom"/>
</dbReference>
<name>A0ABW5HXS8_9PSEU</name>
<dbReference type="InterPro" id="IPR009075">
    <property type="entry name" value="AcylCo_DH/oxidase_C"/>
</dbReference>
<reference evidence="10" key="1">
    <citation type="journal article" date="2019" name="Int. J. Syst. Evol. Microbiol.">
        <title>The Global Catalogue of Microorganisms (GCM) 10K type strain sequencing project: providing services to taxonomists for standard genome sequencing and annotation.</title>
        <authorList>
            <consortium name="The Broad Institute Genomics Platform"/>
            <consortium name="The Broad Institute Genome Sequencing Center for Infectious Disease"/>
            <person name="Wu L."/>
            <person name="Ma J."/>
        </authorList>
    </citation>
    <scope>NUCLEOTIDE SEQUENCE [LARGE SCALE GENOMIC DNA]</scope>
    <source>
        <strain evidence="10">CGMCC 4.7638</strain>
    </source>
</reference>
<dbReference type="SUPFAM" id="SSF56645">
    <property type="entry name" value="Acyl-CoA dehydrogenase NM domain-like"/>
    <property type="match status" value="1"/>
</dbReference>
<evidence type="ECO:0000256" key="2">
    <source>
        <dbReference type="ARBA" id="ARBA00009347"/>
    </source>
</evidence>
<accession>A0ABW5HXS8</accession>
<dbReference type="EMBL" id="JBHUKQ010000010">
    <property type="protein sequence ID" value="MFD2481496.1"/>
    <property type="molecule type" value="Genomic_DNA"/>
</dbReference>
<evidence type="ECO:0000256" key="5">
    <source>
        <dbReference type="RuleBase" id="RU362125"/>
    </source>
</evidence>
<dbReference type="Gene3D" id="1.10.540.10">
    <property type="entry name" value="Acyl-CoA dehydrogenase/oxidase, N-terminal domain"/>
    <property type="match status" value="1"/>
</dbReference>
<keyword evidence="3 5" id="KW-0285">Flavoprotein</keyword>
<evidence type="ECO:0000313" key="10">
    <source>
        <dbReference type="Proteomes" id="UP001597542"/>
    </source>
</evidence>
<comment type="cofactor">
    <cofactor evidence="1 5">
        <name>FAD</name>
        <dbReference type="ChEBI" id="CHEBI:57692"/>
    </cofactor>
</comment>
<organism evidence="9 10">
    <name type="scientific">Amycolatopsis albidoflavus</name>
    <dbReference type="NCBI Taxonomy" id="102226"/>
    <lineage>
        <taxon>Bacteria</taxon>
        <taxon>Bacillati</taxon>
        <taxon>Actinomycetota</taxon>
        <taxon>Actinomycetes</taxon>
        <taxon>Pseudonocardiales</taxon>
        <taxon>Pseudonocardiaceae</taxon>
        <taxon>Amycolatopsis</taxon>
    </lineage>
</organism>
<dbReference type="Proteomes" id="UP001597542">
    <property type="component" value="Unassembled WGS sequence"/>
</dbReference>
<dbReference type="InterPro" id="IPR009100">
    <property type="entry name" value="AcylCoA_DH/oxidase_NM_dom_sf"/>
</dbReference>
<dbReference type="InterPro" id="IPR046373">
    <property type="entry name" value="Acyl-CoA_Oxase/DH_mid-dom_sf"/>
</dbReference>
<evidence type="ECO:0000313" key="9">
    <source>
        <dbReference type="EMBL" id="MFD2481496.1"/>
    </source>
</evidence>
<evidence type="ECO:0000256" key="1">
    <source>
        <dbReference type="ARBA" id="ARBA00001974"/>
    </source>
</evidence>
<dbReference type="RefSeq" id="WP_344273653.1">
    <property type="nucleotide sequence ID" value="NZ_BAAAHV010000011.1"/>
</dbReference>
<protein>
    <submittedName>
        <fullName evidence="9">Acyl-CoA dehydrogenase family protein</fullName>
        <ecNumber evidence="9">1.-.-.-</ecNumber>
    </submittedName>
</protein>
<dbReference type="CDD" id="cd00567">
    <property type="entry name" value="ACAD"/>
    <property type="match status" value="1"/>
</dbReference>
<evidence type="ECO:0000259" key="7">
    <source>
        <dbReference type="Pfam" id="PF02770"/>
    </source>
</evidence>
<dbReference type="Pfam" id="PF00441">
    <property type="entry name" value="Acyl-CoA_dh_1"/>
    <property type="match status" value="1"/>
</dbReference>
<dbReference type="Pfam" id="PF02770">
    <property type="entry name" value="Acyl-CoA_dh_M"/>
    <property type="match status" value="1"/>
</dbReference>
<dbReference type="EC" id="1.-.-.-" evidence="9"/>
<evidence type="ECO:0000259" key="8">
    <source>
        <dbReference type="Pfam" id="PF02771"/>
    </source>
</evidence>
<keyword evidence="4 5" id="KW-0274">FAD</keyword>
<keyword evidence="10" id="KW-1185">Reference proteome</keyword>
<dbReference type="SUPFAM" id="SSF47203">
    <property type="entry name" value="Acyl-CoA dehydrogenase C-terminal domain-like"/>
    <property type="match status" value="1"/>
</dbReference>
<dbReference type="InterPro" id="IPR013786">
    <property type="entry name" value="AcylCoA_DH/ox_N"/>
</dbReference>
<dbReference type="InterPro" id="IPR036250">
    <property type="entry name" value="AcylCo_DH-like_C"/>
</dbReference>
<comment type="caution">
    <text evidence="9">The sequence shown here is derived from an EMBL/GenBank/DDBJ whole genome shotgun (WGS) entry which is preliminary data.</text>
</comment>
<sequence length="386" mass="42754">MTDPESNVEIVRKATRELARKFDHDYWLDKDRNHQYPWEFVKAFAAGGWLGAMIPEEYGGIGLGLEEAAVMMGEISASGAGMAGGSAIHFYVFPPAPVVKYGSEEMKREFLPKLAAGELLMAFGVTEPDAGVDTSRIKTKATKVEGGWKVNGKKVFITNAQNAQKILLLARTSPRREDKPLYGMSLFLADMDRDAITVREIEKLGRAAIDTNELFIDDLFVPEDRLVGEVDKGFYYLLDGLNPERIVVGMEGIGLGRAALDIASEYAKNRVVFDRPIGQNQAVAHPLADSWIRLEAAEGMVLRAARLFDEGKPCGPEAAAAKYLGAEGGFEACDRAFSTLGGYAYAKEYHVERLWREVRLLRNAPFSQEMVRNYISQQVLGLPRSY</sequence>
<evidence type="ECO:0000256" key="3">
    <source>
        <dbReference type="ARBA" id="ARBA00022630"/>
    </source>
</evidence>
<evidence type="ECO:0000256" key="4">
    <source>
        <dbReference type="ARBA" id="ARBA00022827"/>
    </source>
</evidence>
<dbReference type="PANTHER" id="PTHR43884">
    <property type="entry name" value="ACYL-COA DEHYDROGENASE"/>
    <property type="match status" value="1"/>
</dbReference>
<keyword evidence="5 9" id="KW-0560">Oxidoreductase</keyword>
<dbReference type="Gene3D" id="1.20.140.10">
    <property type="entry name" value="Butyryl-CoA Dehydrogenase, subunit A, domain 3"/>
    <property type="match status" value="1"/>
</dbReference>
<feature type="domain" description="Acyl-CoA dehydrogenase/oxidase C-terminal" evidence="6">
    <location>
        <begin position="231"/>
        <end position="379"/>
    </location>
</feature>
<dbReference type="GO" id="GO:0016491">
    <property type="term" value="F:oxidoreductase activity"/>
    <property type="evidence" value="ECO:0007669"/>
    <property type="project" value="UniProtKB-KW"/>
</dbReference>
<proteinExistence type="inferred from homology"/>
<dbReference type="PIRSF" id="PIRSF016578">
    <property type="entry name" value="HsaA"/>
    <property type="match status" value="1"/>
</dbReference>
<dbReference type="Gene3D" id="2.40.110.10">
    <property type="entry name" value="Butyryl-CoA Dehydrogenase, subunit A, domain 2"/>
    <property type="match status" value="1"/>
</dbReference>
<evidence type="ECO:0000259" key="6">
    <source>
        <dbReference type="Pfam" id="PF00441"/>
    </source>
</evidence>
<dbReference type="InterPro" id="IPR037069">
    <property type="entry name" value="AcylCoA_DH/ox_N_sf"/>
</dbReference>
<comment type="similarity">
    <text evidence="2 5">Belongs to the acyl-CoA dehydrogenase family.</text>
</comment>
<gene>
    <name evidence="9" type="ORF">ACFSUT_14525</name>
</gene>
<dbReference type="PANTHER" id="PTHR43884:SF12">
    <property type="entry name" value="ISOVALERYL-COA DEHYDROGENASE, MITOCHONDRIAL-RELATED"/>
    <property type="match status" value="1"/>
</dbReference>
<dbReference type="Pfam" id="PF02771">
    <property type="entry name" value="Acyl-CoA_dh_N"/>
    <property type="match status" value="1"/>
</dbReference>